<evidence type="ECO:0000313" key="9">
    <source>
        <dbReference type="EMBL" id="AFK42043.1"/>
    </source>
</evidence>
<comment type="similarity">
    <text evidence="6">Belongs to the methyltransferase superfamily. ETFBKMT family.</text>
</comment>
<dbReference type="InterPro" id="IPR004498">
    <property type="entry name" value="Ribosomal_PrmA_MeTrfase"/>
</dbReference>
<organism evidence="9">
    <name type="scientific">Lotus japonicus</name>
    <name type="common">Lotus corniculatus var. japonicus</name>
    <dbReference type="NCBI Taxonomy" id="34305"/>
    <lineage>
        <taxon>Eukaryota</taxon>
        <taxon>Viridiplantae</taxon>
        <taxon>Streptophyta</taxon>
        <taxon>Embryophyta</taxon>
        <taxon>Tracheophyta</taxon>
        <taxon>Spermatophyta</taxon>
        <taxon>Magnoliopsida</taxon>
        <taxon>eudicotyledons</taxon>
        <taxon>Gunneridae</taxon>
        <taxon>Pentapetalae</taxon>
        <taxon>rosids</taxon>
        <taxon>fabids</taxon>
        <taxon>Fabales</taxon>
        <taxon>Fabaceae</taxon>
        <taxon>Papilionoideae</taxon>
        <taxon>50 kb inversion clade</taxon>
        <taxon>NPAAA clade</taxon>
        <taxon>Hologalegina</taxon>
        <taxon>robinioid clade</taxon>
        <taxon>Loteae</taxon>
        <taxon>Lotus</taxon>
    </lineage>
</organism>
<evidence type="ECO:0000256" key="2">
    <source>
        <dbReference type="ARBA" id="ARBA00022490"/>
    </source>
</evidence>
<evidence type="ECO:0000256" key="1">
    <source>
        <dbReference type="ARBA" id="ARBA00009741"/>
    </source>
</evidence>
<dbReference type="HAMAP" id="MF_00735">
    <property type="entry name" value="Methyltr_PrmA"/>
    <property type="match status" value="1"/>
</dbReference>
<dbReference type="GO" id="GO:0016279">
    <property type="term" value="F:protein-lysine N-methyltransferase activity"/>
    <property type="evidence" value="ECO:0007669"/>
    <property type="project" value="TreeGrafter"/>
</dbReference>
<keyword evidence="5" id="KW-0949">S-adenosyl-L-methionine</keyword>
<proteinExistence type="evidence at transcript level"/>
<dbReference type="InterPro" id="IPR050078">
    <property type="entry name" value="Ribosomal_L11_MeTrfase_PrmA"/>
</dbReference>
<sequence length="397" mass="42801">MSHFMSARHFLKHLTCTHPPTATISRRLTGSPPSAISSLPILFHHHKVSYQWLPHIPINIHAAAANAKFSTASSSSPSLQDKSLASPPPYLSVLIHCPKDSADVLAEALLCFGATSVSIDQDDVCQRRDEICISSIFSEGEDINVGISHAADSIGLKEIPRYEVKVNEENWMKRAQESFCPVEVTKDLWVVPKWSAPRPPDDKATNIILDPGLAFGTGEHATTKLCLLLLRGCVKGGEYILDYGTGTGILAIAALKFGAAFAVGVDIDSDAIASASENAALNNIEPDKMQLLLIASDASSSFKADSKSGVVEGERTCEIQTVTGQYKYDAVIANMLLNPLLDLADQIVSCAKPGAVIGLSGILSEQVQYIIRRYSPFLEGIEVSHMDEWACVSGKKK</sequence>
<dbReference type="EMBL" id="BT142249">
    <property type="protein sequence ID" value="AFK42043.1"/>
    <property type="molecule type" value="mRNA"/>
</dbReference>
<dbReference type="AlphaFoldDB" id="I3SP51"/>
<name>I3SP51_LOTJA</name>
<dbReference type="InterPro" id="IPR029063">
    <property type="entry name" value="SAM-dependent_MTases_sf"/>
</dbReference>
<dbReference type="GO" id="GO:0005739">
    <property type="term" value="C:mitochondrion"/>
    <property type="evidence" value="ECO:0007669"/>
    <property type="project" value="TreeGrafter"/>
</dbReference>
<dbReference type="GO" id="GO:0032259">
    <property type="term" value="P:methylation"/>
    <property type="evidence" value="ECO:0007669"/>
    <property type="project" value="UniProtKB-KW"/>
</dbReference>
<dbReference type="CDD" id="cd02440">
    <property type="entry name" value="AdoMet_MTases"/>
    <property type="match status" value="1"/>
</dbReference>
<dbReference type="Pfam" id="PF06325">
    <property type="entry name" value="PrmA"/>
    <property type="match status" value="1"/>
</dbReference>
<evidence type="ECO:0000256" key="6">
    <source>
        <dbReference type="ARBA" id="ARBA00037932"/>
    </source>
</evidence>
<dbReference type="PANTHER" id="PTHR43648">
    <property type="entry name" value="ELECTRON TRANSFER FLAVOPROTEIN BETA SUBUNIT LYSINE METHYLTRANSFERASE"/>
    <property type="match status" value="1"/>
</dbReference>
<keyword evidence="4" id="KW-0808">Transferase</keyword>
<reference evidence="9" key="1">
    <citation type="submission" date="2012-05" db="EMBL/GenBank/DDBJ databases">
        <authorList>
            <person name="Krishnakumar V."/>
            <person name="Cheung F."/>
            <person name="Xiao Y."/>
            <person name="Chan A."/>
            <person name="Moskal W.A."/>
            <person name="Town C.D."/>
        </authorList>
    </citation>
    <scope>NUCLEOTIDE SEQUENCE</scope>
</reference>
<keyword evidence="3" id="KW-0489">Methyltransferase</keyword>
<evidence type="ECO:0000256" key="8">
    <source>
        <dbReference type="ARBA" id="ARBA00042266"/>
    </source>
</evidence>
<evidence type="ECO:0000256" key="4">
    <source>
        <dbReference type="ARBA" id="ARBA00022679"/>
    </source>
</evidence>
<evidence type="ECO:0000256" key="3">
    <source>
        <dbReference type="ARBA" id="ARBA00022603"/>
    </source>
</evidence>
<dbReference type="Gene3D" id="3.40.50.150">
    <property type="entry name" value="Vaccinia Virus protein VP39"/>
    <property type="match status" value="1"/>
</dbReference>
<comment type="similarity">
    <text evidence="1">Belongs to the methyltransferase superfamily. PrmA family.</text>
</comment>
<accession>I3SP51</accession>
<dbReference type="PANTHER" id="PTHR43648:SF1">
    <property type="entry name" value="ELECTRON TRANSFER FLAVOPROTEIN BETA SUBUNIT LYSINE METHYLTRANSFERASE"/>
    <property type="match status" value="1"/>
</dbReference>
<evidence type="ECO:0000256" key="7">
    <source>
        <dbReference type="ARBA" id="ARBA00041867"/>
    </source>
</evidence>
<protein>
    <recommendedName>
        <fullName evidence="8">ETFB lysine methyltransferase</fullName>
    </recommendedName>
    <alternativeName>
        <fullName evidence="7">Protein N-lysine methyltransferase METTL20</fullName>
    </alternativeName>
</protein>
<keyword evidence="2" id="KW-0963">Cytoplasm</keyword>
<dbReference type="SUPFAM" id="SSF53335">
    <property type="entry name" value="S-adenosyl-L-methionine-dependent methyltransferases"/>
    <property type="match status" value="1"/>
</dbReference>
<evidence type="ECO:0000256" key="5">
    <source>
        <dbReference type="ARBA" id="ARBA00022691"/>
    </source>
</evidence>